<organism evidence="2 3">
    <name type="scientific">Rhizobium rhizophilum</name>
    <dbReference type="NCBI Taxonomy" id="1850373"/>
    <lineage>
        <taxon>Bacteria</taxon>
        <taxon>Pseudomonadati</taxon>
        <taxon>Pseudomonadota</taxon>
        <taxon>Alphaproteobacteria</taxon>
        <taxon>Hyphomicrobiales</taxon>
        <taxon>Rhizobiaceae</taxon>
        <taxon>Rhizobium/Agrobacterium group</taxon>
        <taxon>Rhizobium</taxon>
    </lineage>
</organism>
<sequence>MPSATRAIPFVTVDVFTDTRFAGNPLAVIMDARDLSGPEMQQIAAEFGYSETTFVLPPSNPQNTAEIRIFTPVTEVPFAGHPNVGTAHVLATAGSVYGKPVGDHIRFEEKAGLVEIAVSRDAEGKVAETTIRAPGPLTIGARVPAPVMAPCIGLTEEDIVTRQHEPLFASVGLKFILVEVASLEALGRASPRLDPLEALRANHENENCDCATFQYTWVGPDHVRARMFAPFDNVAEDPATGSASAALGAFLSTLAPAPTERRLLIEQGVEMGRPSLIGVTVTTLAGRFDRVEISGSSVTVMRGELTL</sequence>
<evidence type="ECO:0000256" key="1">
    <source>
        <dbReference type="ARBA" id="ARBA00008270"/>
    </source>
</evidence>
<name>A0ABY2QW94_9HYPH</name>
<dbReference type="PIRSF" id="PIRSF016184">
    <property type="entry name" value="PhzC_PhzF"/>
    <property type="match status" value="1"/>
</dbReference>
<accession>A0ABY2QW94</accession>
<dbReference type="RefSeq" id="WP_136557628.1">
    <property type="nucleotide sequence ID" value="NZ_STGT01000002.1"/>
</dbReference>
<dbReference type="EMBL" id="STGT01000002">
    <property type="protein sequence ID" value="THV15347.1"/>
    <property type="molecule type" value="Genomic_DNA"/>
</dbReference>
<keyword evidence="3" id="KW-1185">Reference proteome</keyword>
<dbReference type="Proteomes" id="UP000309667">
    <property type="component" value="Unassembled WGS sequence"/>
</dbReference>
<reference evidence="2 3" key="1">
    <citation type="submission" date="2019-04" db="EMBL/GenBank/DDBJ databases">
        <title>Genome sequence of strain 7209-2.</title>
        <authorList>
            <person name="Gao J."/>
            <person name="Sun J."/>
        </authorList>
    </citation>
    <scope>NUCLEOTIDE SEQUENCE [LARGE SCALE GENOMIC DNA]</scope>
    <source>
        <strain evidence="2 3">7209-2</strain>
    </source>
</reference>
<dbReference type="Gene3D" id="3.10.310.10">
    <property type="entry name" value="Diaminopimelate Epimerase, Chain A, domain 1"/>
    <property type="match status" value="2"/>
</dbReference>
<comment type="caution">
    <text evidence="2">The sequence shown here is derived from an EMBL/GenBank/DDBJ whole genome shotgun (WGS) entry which is preliminary data.</text>
</comment>
<dbReference type="PANTHER" id="PTHR13774:SF32">
    <property type="entry name" value="ANTISENSE-ENHANCING SEQUENCE 1"/>
    <property type="match status" value="1"/>
</dbReference>
<evidence type="ECO:0000313" key="2">
    <source>
        <dbReference type="EMBL" id="THV15347.1"/>
    </source>
</evidence>
<dbReference type="Pfam" id="PF02567">
    <property type="entry name" value="PhzC-PhzF"/>
    <property type="match status" value="1"/>
</dbReference>
<dbReference type="SUPFAM" id="SSF54506">
    <property type="entry name" value="Diaminopimelate epimerase-like"/>
    <property type="match status" value="1"/>
</dbReference>
<protein>
    <submittedName>
        <fullName evidence="2">PhzF family phenazine biosynthesis protein</fullName>
    </submittedName>
</protein>
<dbReference type="PANTHER" id="PTHR13774">
    <property type="entry name" value="PHENAZINE BIOSYNTHESIS PROTEIN"/>
    <property type="match status" value="1"/>
</dbReference>
<gene>
    <name evidence="2" type="ORF">E9677_08305</name>
</gene>
<evidence type="ECO:0000313" key="3">
    <source>
        <dbReference type="Proteomes" id="UP000309667"/>
    </source>
</evidence>
<dbReference type="NCBIfam" id="TIGR00654">
    <property type="entry name" value="PhzF_family"/>
    <property type="match status" value="1"/>
</dbReference>
<proteinExistence type="inferred from homology"/>
<comment type="similarity">
    <text evidence="1">Belongs to the PhzF family.</text>
</comment>
<dbReference type="InterPro" id="IPR003719">
    <property type="entry name" value="Phenazine_PhzF-like"/>
</dbReference>